<reference evidence="12 13" key="1">
    <citation type="submission" date="2006-02" db="EMBL/GenBank/DDBJ databases">
        <authorList>
            <person name="Moran M.A."/>
            <person name="Kjelleberg S."/>
            <person name="Egan S."/>
            <person name="Saunders N."/>
            <person name="Thomas T."/>
            <person name="Ferriera S."/>
            <person name="Johnson J."/>
            <person name="Kravitz S."/>
            <person name="Halpern A."/>
            <person name="Remington K."/>
            <person name="Beeson K."/>
            <person name="Tran B."/>
            <person name="Rogers Y.-H."/>
            <person name="Friedman R."/>
            <person name="Venter J.C."/>
        </authorList>
    </citation>
    <scope>NUCLEOTIDE SEQUENCE [LARGE SCALE GENOMIC DNA]</scope>
    <source>
        <strain evidence="12 13">D2</strain>
    </source>
</reference>
<dbReference type="GO" id="GO:0007165">
    <property type="term" value="P:signal transduction"/>
    <property type="evidence" value="ECO:0007669"/>
    <property type="project" value="UniProtKB-KW"/>
</dbReference>
<dbReference type="InterPro" id="IPR033479">
    <property type="entry name" value="dCache_1"/>
</dbReference>
<keyword evidence="2" id="KW-1003">Cell membrane</keyword>
<dbReference type="PROSITE" id="PS50111">
    <property type="entry name" value="CHEMOTAXIS_TRANSDUC_2"/>
    <property type="match status" value="1"/>
</dbReference>
<dbReference type="PANTHER" id="PTHR32089">
    <property type="entry name" value="METHYL-ACCEPTING CHEMOTAXIS PROTEIN MCPB"/>
    <property type="match status" value="1"/>
</dbReference>
<comment type="subcellular location">
    <subcellularLocation>
        <location evidence="1">Cell membrane</location>
        <topology evidence="1">Multi-pass membrane protein</topology>
    </subcellularLocation>
</comment>
<dbReference type="SUPFAM" id="SSF58104">
    <property type="entry name" value="Methyl-accepting chemotaxis protein (MCP) signaling domain"/>
    <property type="match status" value="1"/>
</dbReference>
<protein>
    <submittedName>
        <fullName evidence="12">Methyl-accepting chemotaxis protein</fullName>
    </submittedName>
</protein>
<keyword evidence="4 10" id="KW-0812">Transmembrane</keyword>
<evidence type="ECO:0000256" key="1">
    <source>
        <dbReference type="ARBA" id="ARBA00004651"/>
    </source>
</evidence>
<keyword evidence="5 10" id="KW-1133">Transmembrane helix</keyword>
<dbReference type="HOGENOM" id="CLU_000445_107_19_6"/>
<evidence type="ECO:0000256" key="9">
    <source>
        <dbReference type="PROSITE-ProRule" id="PRU00284"/>
    </source>
</evidence>
<feature type="domain" description="Methyl-accepting transducer" evidence="11">
    <location>
        <begin position="386"/>
        <end position="622"/>
    </location>
</feature>
<dbReference type="RefSeq" id="WP_009839702.1">
    <property type="nucleotide sequence ID" value="NZ_CH959301.1"/>
</dbReference>
<proteinExistence type="inferred from homology"/>
<evidence type="ECO:0000259" key="11">
    <source>
        <dbReference type="PROSITE" id="PS50111"/>
    </source>
</evidence>
<dbReference type="STRING" id="87626.PTD2_18650"/>
<accession>A4CBY3</accession>
<organism evidence="12 13">
    <name type="scientific">Pseudoalteromonas tunicata D2</name>
    <dbReference type="NCBI Taxonomy" id="87626"/>
    <lineage>
        <taxon>Bacteria</taxon>
        <taxon>Pseudomonadati</taxon>
        <taxon>Pseudomonadota</taxon>
        <taxon>Gammaproteobacteria</taxon>
        <taxon>Alteromonadales</taxon>
        <taxon>Pseudoalteromonadaceae</taxon>
        <taxon>Pseudoalteromonas</taxon>
    </lineage>
</organism>
<evidence type="ECO:0000256" key="6">
    <source>
        <dbReference type="ARBA" id="ARBA00023136"/>
    </source>
</evidence>
<evidence type="ECO:0000256" key="7">
    <source>
        <dbReference type="ARBA" id="ARBA00023224"/>
    </source>
</evidence>
<evidence type="ECO:0000256" key="10">
    <source>
        <dbReference type="SAM" id="Phobius"/>
    </source>
</evidence>
<evidence type="ECO:0000256" key="5">
    <source>
        <dbReference type="ARBA" id="ARBA00022989"/>
    </source>
</evidence>
<dbReference type="eggNOG" id="COG0840">
    <property type="taxonomic scope" value="Bacteria"/>
</dbReference>
<evidence type="ECO:0000256" key="3">
    <source>
        <dbReference type="ARBA" id="ARBA00022500"/>
    </source>
</evidence>
<dbReference type="AlphaFoldDB" id="A4CBY3"/>
<name>A4CBY3_9GAMM</name>
<evidence type="ECO:0000313" key="13">
    <source>
        <dbReference type="Proteomes" id="UP000006201"/>
    </source>
</evidence>
<dbReference type="Pfam" id="PF02743">
    <property type="entry name" value="dCache_1"/>
    <property type="match status" value="1"/>
</dbReference>
<dbReference type="InterPro" id="IPR004089">
    <property type="entry name" value="MCPsignal_dom"/>
</dbReference>
<evidence type="ECO:0000256" key="2">
    <source>
        <dbReference type="ARBA" id="ARBA00022475"/>
    </source>
</evidence>
<dbReference type="EMBL" id="AAOH01000005">
    <property type="protein sequence ID" value="EAR27870.1"/>
    <property type="molecule type" value="Genomic_DNA"/>
</dbReference>
<dbReference type="CDD" id="cd11386">
    <property type="entry name" value="MCP_signal"/>
    <property type="match status" value="1"/>
</dbReference>
<comment type="caution">
    <text evidence="12">The sequence shown here is derived from an EMBL/GenBank/DDBJ whole genome shotgun (WGS) entry which is preliminary data.</text>
</comment>
<evidence type="ECO:0000256" key="4">
    <source>
        <dbReference type="ARBA" id="ARBA00022692"/>
    </source>
</evidence>
<dbReference type="SMART" id="SM00283">
    <property type="entry name" value="MA"/>
    <property type="match status" value="1"/>
</dbReference>
<evidence type="ECO:0000256" key="8">
    <source>
        <dbReference type="ARBA" id="ARBA00029447"/>
    </source>
</evidence>
<keyword evidence="7 9" id="KW-0807">Transducer</keyword>
<dbReference type="PANTHER" id="PTHR32089:SF112">
    <property type="entry name" value="LYSOZYME-LIKE PROTEIN-RELATED"/>
    <property type="match status" value="1"/>
</dbReference>
<keyword evidence="6 10" id="KW-0472">Membrane</keyword>
<dbReference type="Gene3D" id="3.30.450.20">
    <property type="entry name" value="PAS domain"/>
    <property type="match status" value="1"/>
</dbReference>
<feature type="transmembrane region" description="Helical" evidence="10">
    <location>
        <begin position="305"/>
        <end position="330"/>
    </location>
</feature>
<keyword evidence="13" id="KW-1185">Reference proteome</keyword>
<gene>
    <name evidence="12" type="ORF">PTD2_18650</name>
</gene>
<dbReference type="GO" id="GO:0005886">
    <property type="term" value="C:plasma membrane"/>
    <property type="evidence" value="ECO:0007669"/>
    <property type="project" value="UniProtKB-SubCell"/>
</dbReference>
<comment type="similarity">
    <text evidence="8">Belongs to the methyl-accepting chemotaxis (MCP) protein family.</text>
</comment>
<dbReference type="FunFam" id="1.10.287.950:FF:000001">
    <property type="entry name" value="Methyl-accepting chemotaxis sensory transducer"/>
    <property type="match status" value="1"/>
</dbReference>
<dbReference type="Proteomes" id="UP000006201">
    <property type="component" value="Unassembled WGS sequence"/>
</dbReference>
<sequence>MRLKNKLLISFLSLGIIPASFIAIKALLVASNSLEQQAYNQLTSIKSIKKVQIEDYFAKSRADLAVLEQYWQSIANTNQSLTPSEIAQRNDAFFQQFINEQGYYDFFVINMTGDVVYTVAKEADYQSNLISGPYARSGLAQLFSKVTLVRQAQLLDFSPYAPSNNEPAAFIGLPVIEAGKQVAVIALQLSIEKINHVMQQRNGMGETGESYLVGPDLRMRSDSFLDPKGHSVIASFAGTVARNGVDTKAVREGLEGVSATEIVIDYNGNPVLSAYTPIEFMGMRWVLLAEIDEAEAFAPVAKLTFLIAMIVLLTVCAVVVVTVMVANSIIRPLGGEPKTMQEISERIALGDLSTQFEHQGRLSGVYKAMQIMSQNLHNVISNIVDSTGQLSSTAAQTSAASVQANSSLQEQHLNIASVTTAMHEMATTIDDVANNARNVADLSLSAQYTSEAANNCVRDTINSMQQLANEVKDAADVINNVESQSQKIGSVLEVIQQIAEQTNLLALNAAIEAARAGDQGRGFAVVADEVRQLAQKTQQSTRDIEQMIAALQTGTSQAVTVMSSATAISLSTINNATSSAHEISRSLSEIRDIAQNAQLIATAAQQQACTAEEINQSMESINQAAVDNAAGADQVSAASIELNLLAEQLKQVTLQFKLTA</sequence>
<dbReference type="OrthoDB" id="9806704at2"/>
<dbReference type="GO" id="GO:0006935">
    <property type="term" value="P:chemotaxis"/>
    <property type="evidence" value="ECO:0007669"/>
    <property type="project" value="UniProtKB-KW"/>
</dbReference>
<dbReference type="Pfam" id="PF00015">
    <property type="entry name" value="MCPsignal"/>
    <property type="match status" value="1"/>
</dbReference>
<evidence type="ECO:0000313" key="12">
    <source>
        <dbReference type="EMBL" id="EAR27870.1"/>
    </source>
</evidence>
<dbReference type="Gene3D" id="1.10.287.950">
    <property type="entry name" value="Methyl-accepting chemotaxis protein"/>
    <property type="match status" value="1"/>
</dbReference>
<keyword evidence="3" id="KW-0145">Chemotaxis</keyword>